<accession>A0A0D3J9D4</accession>
<dbReference type="GeneID" id="17279828"/>
<evidence type="ECO:0000313" key="3">
    <source>
        <dbReference type="Proteomes" id="UP000013827"/>
    </source>
</evidence>
<dbReference type="KEGG" id="ehx:EMIHUDRAFT_369283"/>
<sequence length="141" mass="14445">MCLVFASLLRRSDTGADAAVALAPGPPVVACGRFRDSEEAEEGHEGPSSNQPAPELAVARGGSCDGCGGSRGGCGGGRVGECGGAAQRCLGREHLRQLSRDVQFLVEQPAHVQYSCSLAALRQCCPPPPPPQPVAWSVAPP</sequence>
<dbReference type="RefSeq" id="XP_005772548.1">
    <property type="nucleotide sequence ID" value="XM_005772491.1"/>
</dbReference>
<reference evidence="2" key="2">
    <citation type="submission" date="2024-10" db="UniProtKB">
        <authorList>
            <consortium name="EnsemblProtists"/>
        </authorList>
    </citation>
    <scope>IDENTIFICATION</scope>
</reference>
<dbReference type="HOGENOM" id="CLU_1828959_0_0_1"/>
<evidence type="ECO:0000256" key="1">
    <source>
        <dbReference type="SAM" id="MobiDB-lite"/>
    </source>
</evidence>
<dbReference type="EnsemblProtists" id="EOD34557">
    <property type="protein sequence ID" value="EOD34557"/>
    <property type="gene ID" value="EMIHUDRAFT_363440"/>
</dbReference>
<protein>
    <submittedName>
        <fullName evidence="2">Uncharacterized protein</fullName>
    </submittedName>
</protein>
<name>A0A0D3J9D4_EMIH1</name>
<dbReference type="PaxDb" id="2903-EOD20119"/>
<reference evidence="3" key="1">
    <citation type="journal article" date="2013" name="Nature">
        <title>Pan genome of the phytoplankton Emiliania underpins its global distribution.</title>
        <authorList>
            <person name="Read B.A."/>
            <person name="Kegel J."/>
            <person name="Klute M.J."/>
            <person name="Kuo A."/>
            <person name="Lefebvre S.C."/>
            <person name="Maumus F."/>
            <person name="Mayer C."/>
            <person name="Miller J."/>
            <person name="Monier A."/>
            <person name="Salamov A."/>
            <person name="Young J."/>
            <person name="Aguilar M."/>
            <person name="Claverie J.M."/>
            <person name="Frickenhaus S."/>
            <person name="Gonzalez K."/>
            <person name="Herman E.K."/>
            <person name="Lin Y.C."/>
            <person name="Napier J."/>
            <person name="Ogata H."/>
            <person name="Sarno A.F."/>
            <person name="Shmutz J."/>
            <person name="Schroeder D."/>
            <person name="de Vargas C."/>
            <person name="Verret F."/>
            <person name="von Dassow P."/>
            <person name="Valentin K."/>
            <person name="Van de Peer Y."/>
            <person name="Wheeler G."/>
            <person name="Dacks J.B."/>
            <person name="Delwiche C.F."/>
            <person name="Dyhrman S.T."/>
            <person name="Glockner G."/>
            <person name="John U."/>
            <person name="Richards T."/>
            <person name="Worden A.Z."/>
            <person name="Zhang X."/>
            <person name="Grigoriev I.V."/>
            <person name="Allen A.E."/>
            <person name="Bidle K."/>
            <person name="Borodovsky M."/>
            <person name="Bowler C."/>
            <person name="Brownlee C."/>
            <person name="Cock J.M."/>
            <person name="Elias M."/>
            <person name="Gladyshev V.N."/>
            <person name="Groth M."/>
            <person name="Guda C."/>
            <person name="Hadaegh A."/>
            <person name="Iglesias-Rodriguez M.D."/>
            <person name="Jenkins J."/>
            <person name="Jones B.M."/>
            <person name="Lawson T."/>
            <person name="Leese F."/>
            <person name="Lindquist E."/>
            <person name="Lobanov A."/>
            <person name="Lomsadze A."/>
            <person name="Malik S.B."/>
            <person name="Marsh M.E."/>
            <person name="Mackinder L."/>
            <person name="Mock T."/>
            <person name="Mueller-Roeber B."/>
            <person name="Pagarete A."/>
            <person name="Parker M."/>
            <person name="Probert I."/>
            <person name="Quesneville H."/>
            <person name="Raines C."/>
            <person name="Rensing S.A."/>
            <person name="Riano-Pachon D.M."/>
            <person name="Richier S."/>
            <person name="Rokitta S."/>
            <person name="Shiraiwa Y."/>
            <person name="Soanes D.M."/>
            <person name="van der Giezen M."/>
            <person name="Wahlund T.M."/>
            <person name="Williams B."/>
            <person name="Wilson W."/>
            <person name="Wolfe G."/>
            <person name="Wurch L.L."/>
        </authorList>
    </citation>
    <scope>NUCLEOTIDE SEQUENCE</scope>
</reference>
<dbReference type="KEGG" id="ehx:EMIHUDRAFT_363440"/>
<dbReference type="EnsemblProtists" id="EOD20119">
    <property type="protein sequence ID" value="EOD20119"/>
    <property type="gene ID" value="EMIHUDRAFT_369283"/>
</dbReference>
<feature type="region of interest" description="Disordered" evidence="1">
    <location>
        <begin position="34"/>
        <end position="57"/>
    </location>
</feature>
<proteinExistence type="predicted"/>
<organism evidence="2 3">
    <name type="scientific">Emiliania huxleyi (strain CCMP1516)</name>
    <dbReference type="NCBI Taxonomy" id="280463"/>
    <lineage>
        <taxon>Eukaryota</taxon>
        <taxon>Haptista</taxon>
        <taxon>Haptophyta</taxon>
        <taxon>Prymnesiophyceae</taxon>
        <taxon>Isochrysidales</taxon>
        <taxon>Noelaerhabdaceae</taxon>
        <taxon>Emiliania</taxon>
    </lineage>
</organism>
<dbReference type="GeneID" id="17265684"/>
<dbReference type="AlphaFoldDB" id="A0A0D3J9D4"/>
<keyword evidence="3" id="KW-1185">Reference proteome</keyword>
<dbReference type="Proteomes" id="UP000013827">
    <property type="component" value="Unassembled WGS sequence"/>
</dbReference>
<evidence type="ECO:0000313" key="2">
    <source>
        <dbReference type="EnsemblProtists" id="EOD20119"/>
    </source>
</evidence>
<dbReference type="RefSeq" id="XP_005786986.1">
    <property type="nucleotide sequence ID" value="XM_005786929.1"/>
</dbReference>